<accession>A0A0B7B870</accession>
<proteinExistence type="predicted"/>
<gene>
    <name evidence="1" type="primary">ORF171387</name>
</gene>
<protein>
    <submittedName>
        <fullName evidence="1">Uncharacterized protein</fullName>
    </submittedName>
</protein>
<evidence type="ECO:0000313" key="1">
    <source>
        <dbReference type="EMBL" id="CEK89514.1"/>
    </source>
</evidence>
<name>A0A0B7B870_9EUPU</name>
<feature type="non-terminal residue" evidence="1">
    <location>
        <position position="64"/>
    </location>
</feature>
<dbReference type="AlphaFoldDB" id="A0A0B7B870"/>
<reference evidence="1" key="1">
    <citation type="submission" date="2014-12" db="EMBL/GenBank/DDBJ databases">
        <title>Insight into the proteome of Arion vulgaris.</title>
        <authorList>
            <person name="Aradska J."/>
            <person name="Bulat T."/>
            <person name="Smidak R."/>
            <person name="Sarate P."/>
            <person name="Gangsoo J."/>
            <person name="Sialana F."/>
            <person name="Bilban M."/>
            <person name="Lubec G."/>
        </authorList>
    </citation>
    <scope>NUCLEOTIDE SEQUENCE</scope>
    <source>
        <tissue evidence="1">Skin</tissue>
    </source>
</reference>
<organism evidence="1">
    <name type="scientific">Arion vulgaris</name>
    <dbReference type="NCBI Taxonomy" id="1028688"/>
    <lineage>
        <taxon>Eukaryota</taxon>
        <taxon>Metazoa</taxon>
        <taxon>Spiralia</taxon>
        <taxon>Lophotrochozoa</taxon>
        <taxon>Mollusca</taxon>
        <taxon>Gastropoda</taxon>
        <taxon>Heterobranchia</taxon>
        <taxon>Euthyneura</taxon>
        <taxon>Panpulmonata</taxon>
        <taxon>Eupulmonata</taxon>
        <taxon>Stylommatophora</taxon>
        <taxon>Helicina</taxon>
        <taxon>Arionoidea</taxon>
        <taxon>Arionidae</taxon>
        <taxon>Arion</taxon>
    </lineage>
</organism>
<sequence>MQESGVINKLIEVLAQLHYQRTLNGSKCIERVFLNSEVSRLRISGSDHTEKDMVCLGFLLLLFP</sequence>
<dbReference type="EMBL" id="HACG01042649">
    <property type="protein sequence ID" value="CEK89514.1"/>
    <property type="molecule type" value="Transcribed_RNA"/>
</dbReference>